<dbReference type="OrthoDB" id="1490305at2"/>
<dbReference type="Proteomes" id="UP000293433">
    <property type="component" value="Unassembled WGS sequence"/>
</dbReference>
<name>A0A4Q7LVZ8_9BURK</name>
<evidence type="ECO:0000313" key="1">
    <source>
        <dbReference type="EMBL" id="RZS58597.1"/>
    </source>
</evidence>
<dbReference type="AlphaFoldDB" id="A0A4Q7LVZ8"/>
<sequence>MAHRIVDPTRLLLTGGLIDWTAVFRRQAANKLKARSPKDIAAERQLKGTRLVQLRWLTAEGVGLPTEPFQVWRRPSLPFEGEKPFDPPSTTFFGMTLRVFDAPRLTVRFQMSTTNPAGGSVIAFSGAPLGSGIVGSQVLNAAGSATARLAAPQISCLLCSPGVTVSGLAGVADGIQDDGHWQLVEVVGLPVDKRFSGVFDLAAPQGLAGALGDPMAAALDRFRRGAPFYGWWPQVTPTLAAPPWQLADPVAMLKLIRAEMLEPIRDMVTTLLPPQHRTHELVRSLASASGGPSATARFKPLSTLLFGAGTDPLASLMTGYGTALEDIDLPPISFSDRQFFGDASRSDWDYMVTARWSRGLDHASEPLELAALLMAPKFAVPPPTPANVAAQLDGLRTPASIDADYHGVVRVNWDRPSGLLPLRVGSYAFVRAGIAPAAPLVALMDKRPNDVALQPIGASGAPDSSPEPSRWAALDERCAVATAPDPNRVLYGLAHQDLLGLWSDWSTAGLTLAEPPVRLLSILSARLEVTPSASGPCPATLEIEVSWDWSSRSPERLELVGRLYAQTRLGDAPADTSVPAGLAMAAGGGVGPVLRVQFGGGASGAPALVGAVPPGATVALEYVAFDGRTLVAAPPASAGPRRYRLSVSGLRLDFDAAPRIGLALWGRGVEHRWPQRVGDWSAQPAVASTADPRPPVIAVAHEDVLLASLADASGLHHARLSWPAAAGAAGYFVYTCTEEKLRADRGLASPAKSLTLSERLTALRNAFAADPDRRSFTRVNSTPITGLSTQVSLPRGSKEIHLYLVIGSSAGNVESAWPTLADPLLRQRPIAYAAPQVVVPMPPDLEVSRGRDDSTDPPTFHAAVTVRGKPGPRVTRIDLHRVRVATATLELDMMGPPAVTLTGSAGAWVATPQLSTEPGMDQPLARISGRDAVEGSWKKVWYRAVAWSADDPPRGLLGGRSGPSALREVVVPPAGPPDLSTLSGGWPGGADLLALQVDATTLAPVAETPLGPHRMRVELLAEAADGSSRVLFRHPVEPGPDGRADRLDHVPDVAPPPGTPGVWQAPAGAPKTTRLRLQCQRPDADSALRVRFLLVDPLGRARERELLIAAGLPLPAPDILAFSIRHRPALGILAQFLTSALFEPTSAGPFVLTIRWVPSLSPLSTLLPLLPAFPPPFPTPRPTPFRPIRTGPVAHLSIALPDLRRLAPGEDLMLDPAAIPVRRLADAGDAEGAIGLALRGRHGGRLSLTLRGPDGRVATLSRTLR</sequence>
<protein>
    <submittedName>
        <fullName evidence="1">Uncharacterized protein</fullName>
    </submittedName>
</protein>
<gene>
    <name evidence="1" type="ORF">EV685_0892</name>
</gene>
<reference evidence="1 2" key="1">
    <citation type="submission" date="2019-02" db="EMBL/GenBank/DDBJ databases">
        <title>Genomic Encyclopedia of Type Strains, Phase IV (KMG-IV): sequencing the most valuable type-strain genomes for metagenomic binning, comparative biology and taxonomic classification.</title>
        <authorList>
            <person name="Goeker M."/>
        </authorList>
    </citation>
    <scope>NUCLEOTIDE SEQUENCE [LARGE SCALE GENOMIC DNA]</scope>
    <source>
        <strain evidence="1 2">DSM 10617</strain>
    </source>
</reference>
<keyword evidence="2" id="KW-1185">Reference proteome</keyword>
<organism evidence="1 2">
    <name type="scientific">Sphaerotilus mobilis</name>
    <dbReference type="NCBI Taxonomy" id="47994"/>
    <lineage>
        <taxon>Bacteria</taxon>
        <taxon>Pseudomonadati</taxon>
        <taxon>Pseudomonadota</taxon>
        <taxon>Betaproteobacteria</taxon>
        <taxon>Burkholderiales</taxon>
        <taxon>Sphaerotilaceae</taxon>
        <taxon>Sphaerotilus</taxon>
    </lineage>
</organism>
<dbReference type="EMBL" id="SGWV01000007">
    <property type="protein sequence ID" value="RZS58597.1"/>
    <property type="molecule type" value="Genomic_DNA"/>
</dbReference>
<comment type="caution">
    <text evidence="1">The sequence shown here is derived from an EMBL/GenBank/DDBJ whole genome shotgun (WGS) entry which is preliminary data.</text>
</comment>
<accession>A0A4Q7LVZ8</accession>
<dbReference type="RefSeq" id="WP_130480725.1">
    <property type="nucleotide sequence ID" value="NZ_SGWV01000007.1"/>
</dbReference>
<evidence type="ECO:0000313" key="2">
    <source>
        <dbReference type="Proteomes" id="UP000293433"/>
    </source>
</evidence>
<proteinExistence type="predicted"/>